<keyword evidence="3" id="KW-1185">Reference proteome</keyword>
<dbReference type="InterPro" id="IPR002686">
    <property type="entry name" value="Transposase_17"/>
</dbReference>
<protein>
    <submittedName>
        <fullName evidence="2">Transposase</fullName>
    </submittedName>
</protein>
<evidence type="ECO:0000313" key="3">
    <source>
        <dbReference type="Proteomes" id="UP001160519"/>
    </source>
</evidence>
<dbReference type="PANTHER" id="PTHR36966:SF1">
    <property type="entry name" value="REP-ASSOCIATED TYROSINE TRANSPOSASE"/>
    <property type="match status" value="1"/>
</dbReference>
<dbReference type="EMBL" id="JAQSDF010000026">
    <property type="protein sequence ID" value="MDI1231317.1"/>
    <property type="molecule type" value="Genomic_DNA"/>
</dbReference>
<dbReference type="Proteomes" id="UP001160519">
    <property type="component" value="Unassembled WGS sequence"/>
</dbReference>
<dbReference type="SUPFAM" id="SSF143422">
    <property type="entry name" value="Transposase IS200-like"/>
    <property type="match status" value="1"/>
</dbReference>
<accession>A0AA43Q6H7</accession>
<sequence>MPRDNLLKGRISLAHHAYHVTLCTHNRLPLFRDFTDARLVVTEMRKLHEDSILNSLAWVIMPDHLHWLFQLGEQMTLSETMKRLKARSAHAINHYHGRNGMIWQKGFYDHALRGEEDVQCVARYIVANPLRAGLVEKIGDYSLWDAIWL</sequence>
<dbReference type="GO" id="GO:0004803">
    <property type="term" value="F:transposase activity"/>
    <property type="evidence" value="ECO:0007669"/>
    <property type="project" value="InterPro"/>
</dbReference>
<proteinExistence type="predicted"/>
<dbReference type="PANTHER" id="PTHR36966">
    <property type="entry name" value="REP-ASSOCIATED TYROSINE TRANSPOSASE"/>
    <property type="match status" value="1"/>
</dbReference>
<dbReference type="AlphaFoldDB" id="A0AA43Q6H7"/>
<gene>
    <name evidence="2" type="ORF">PSU93_09230</name>
</gene>
<dbReference type="GO" id="GO:0006313">
    <property type="term" value="P:DNA transposition"/>
    <property type="evidence" value="ECO:0007669"/>
    <property type="project" value="InterPro"/>
</dbReference>
<reference evidence="2" key="1">
    <citation type="submission" date="2023-01" db="EMBL/GenBank/DDBJ databases">
        <title>Biogeochemical cycle of methane in antarctic sediments.</title>
        <authorList>
            <person name="Roldan D.M."/>
            <person name="Menes R.J."/>
        </authorList>
    </citation>
    <scope>NUCLEOTIDE SEQUENCE [LARGE SCALE GENOMIC DNA]</scope>
    <source>
        <strain evidence="2">K-2018 MAG008</strain>
    </source>
</reference>
<dbReference type="SMART" id="SM01321">
    <property type="entry name" value="Y1_Tnp"/>
    <property type="match status" value="1"/>
</dbReference>
<dbReference type="Gene3D" id="3.30.70.1290">
    <property type="entry name" value="Transposase IS200-like"/>
    <property type="match status" value="1"/>
</dbReference>
<feature type="domain" description="Transposase IS200-like" evidence="1">
    <location>
        <begin position="13"/>
        <end position="128"/>
    </location>
</feature>
<evidence type="ECO:0000259" key="1">
    <source>
        <dbReference type="SMART" id="SM01321"/>
    </source>
</evidence>
<dbReference type="NCBIfam" id="NF047646">
    <property type="entry name" value="REP_Tyr_transpos"/>
    <property type="match status" value="1"/>
</dbReference>
<dbReference type="GO" id="GO:0043565">
    <property type="term" value="F:sequence-specific DNA binding"/>
    <property type="evidence" value="ECO:0007669"/>
    <property type="project" value="TreeGrafter"/>
</dbReference>
<name>A0AA43Q6H7_9GAMM</name>
<dbReference type="Pfam" id="PF01797">
    <property type="entry name" value="Y1_Tnp"/>
    <property type="match status" value="1"/>
</dbReference>
<evidence type="ECO:0000313" key="2">
    <source>
        <dbReference type="EMBL" id="MDI1231317.1"/>
    </source>
</evidence>
<dbReference type="InterPro" id="IPR036515">
    <property type="entry name" value="Transposase_17_sf"/>
</dbReference>
<comment type="caution">
    <text evidence="2">The sequence shown here is derived from an EMBL/GenBank/DDBJ whole genome shotgun (WGS) entry which is preliminary data.</text>
</comment>
<organism evidence="2 3">
    <name type="scientific">Candidatus Methylobacter titanis</name>
    <dbReference type="NCBI Taxonomy" id="3053457"/>
    <lineage>
        <taxon>Bacteria</taxon>
        <taxon>Pseudomonadati</taxon>
        <taxon>Pseudomonadota</taxon>
        <taxon>Gammaproteobacteria</taxon>
        <taxon>Methylococcales</taxon>
        <taxon>Methylococcaceae</taxon>
        <taxon>Methylobacter</taxon>
    </lineage>
</organism>
<dbReference type="InterPro" id="IPR052715">
    <property type="entry name" value="RAYT_transposase"/>
</dbReference>